<evidence type="ECO:0000256" key="5">
    <source>
        <dbReference type="ARBA" id="ARBA00022691"/>
    </source>
</evidence>
<evidence type="ECO:0000256" key="3">
    <source>
        <dbReference type="ARBA" id="ARBA00022603"/>
    </source>
</evidence>
<evidence type="ECO:0000256" key="1">
    <source>
        <dbReference type="ARBA" id="ARBA00006594"/>
    </source>
</evidence>
<dbReference type="EMBL" id="JAJKGN010000001">
    <property type="protein sequence ID" value="MDC6408408.1"/>
    <property type="molecule type" value="Genomic_DNA"/>
</dbReference>
<dbReference type="Gene3D" id="3.40.50.150">
    <property type="entry name" value="Vaccinia Virus protein VP39"/>
    <property type="match status" value="1"/>
</dbReference>
<dbReference type="InterPro" id="IPR002295">
    <property type="entry name" value="N4/N6-MTase_EcoPI_Mod-like"/>
</dbReference>
<dbReference type="SUPFAM" id="SSF53335">
    <property type="entry name" value="S-adenosyl-L-methionine-dependent methyltransferases"/>
    <property type="match status" value="1"/>
</dbReference>
<comment type="catalytic activity">
    <reaction evidence="6">
        <text>a 2'-deoxyadenosine in DNA + S-adenosyl-L-methionine = an N(6)-methyl-2'-deoxyadenosine in DNA + S-adenosyl-L-homocysteine + H(+)</text>
        <dbReference type="Rhea" id="RHEA:15197"/>
        <dbReference type="Rhea" id="RHEA-COMP:12418"/>
        <dbReference type="Rhea" id="RHEA-COMP:12419"/>
        <dbReference type="ChEBI" id="CHEBI:15378"/>
        <dbReference type="ChEBI" id="CHEBI:57856"/>
        <dbReference type="ChEBI" id="CHEBI:59789"/>
        <dbReference type="ChEBI" id="CHEBI:90615"/>
        <dbReference type="ChEBI" id="CHEBI:90616"/>
        <dbReference type="EC" id="2.1.1.72"/>
    </reaction>
</comment>
<dbReference type="InterPro" id="IPR002941">
    <property type="entry name" value="DNA_methylase_N4/N6"/>
</dbReference>
<dbReference type="EC" id="2.1.1.72" evidence="2"/>
<dbReference type="GO" id="GO:0009007">
    <property type="term" value="F:site-specific DNA-methyltransferase (adenine-specific) activity"/>
    <property type="evidence" value="ECO:0007669"/>
    <property type="project" value="UniProtKB-EC"/>
</dbReference>
<dbReference type="GO" id="GO:0008170">
    <property type="term" value="F:N-methyltransferase activity"/>
    <property type="evidence" value="ECO:0007669"/>
    <property type="project" value="InterPro"/>
</dbReference>
<gene>
    <name evidence="8" type="ORF">LOK82_07110</name>
</gene>
<dbReference type="InterPro" id="IPR029063">
    <property type="entry name" value="SAM-dependent_MTases_sf"/>
</dbReference>
<keyword evidence="5" id="KW-0949">S-adenosyl-L-methionine</keyword>
<reference evidence="8" key="2">
    <citation type="journal article" date="2023" name="Commun. Biol.">
        <title>Suspicions of two bridgehead invasions of Xylella fastidiosa subsp. multiplex in France.</title>
        <authorList>
            <person name="Dupas E."/>
            <person name="Durand K."/>
            <person name="Rieux A."/>
            <person name="Briand M."/>
            <person name="Pruvost O."/>
            <person name="Cunty A."/>
            <person name="Denance N."/>
            <person name="Donnadieu C."/>
            <person name="Legendre B."/>
            <person name="Lopez-Roques C."/>
            <person name="Cesbron S."/>
            <person name="Ravigne V."/>
            <person name="Jacques M.A."/>
        </authorList>
    </citation>
    <scope>NUCLEOTIDE SEQUENCE</scope>
    <source>
        <strain evidence="8">CFBP8070</strain>
    </source>
</reference>
<evidence type="ECO:0000256" key="6">
    <source>
        <dbReference type="ARBA" id="ARBA00047942"/>
    </source>
</evidence>
<dbReference type="Pfam" id="PF01555">
    <property type="entry name" value="N6_N4_Mtase"/>
    <property type="match status" value="1"/>
</dbReference>
<evidence type="ECO:0000256" key="4">
    <source>
        <dbReference type="ARBA" id="ARBA00022679"/>
    </source>
</evidence>
<protein>
    <recommendedName>
        <fullName evidence="2">site-specific DNA-methyltransferase (adenine-specific)</fullName>
        <ecNumber evidence="2">2.1.1.72</ecNumber>
    </recommendedName>
</protein>
<evidence type="ECO:0000313" key="8">
    <source>
        <dbReference type="EMBL" id="MDC6408408.1"/>
    </source>
</evidence>
<keyword evidence="4" id="KW-0808">Transferase</keyword>
<organism evidence="8 9">
    <name type="scientific">Xylella fastidiosa subsp. multiplex</name>
    <dbReference type="NCBI Taxonomy" id="644357"/>
    <lineage>
        <taxon>Bacteria</taxon>
        <taxon>Pseudomonadati</taxon>
        <taxon>Pseudomonadota</taxon>
        <taxon>Gammaproteobacteria</taxon>
        <taxon>Lysobacterales</taxon>
        <taxon>Lysobacteraceae</taxon>
        <taxon>Xylella</taxon>
    </lineage>
</organism>
<dbReference type="PRINTS" id="PR00506">
    <property type="entry name" value="D21N6MTFRASE"/>
</dbReference>
<dbReference type="Proteomes" id="UP001220702">
    <property type="component" value="Unassembled WGS sequence"/>
</dbReference>
<comment type="caution">
    <text evidence="8">The sequence shown here is derived from an EMBL/GenBank/DDBJ whole genome shotgun (WGS) entry which is preliminary data.</text>
</comment>
<sequence>MFNTPKPVSLIERILSVTTDKEAWVLDFFAGSGTTAHAVAKLNAEDGGHRRFILISNTEATQAQPDKNLCRDVCAERLRRVLSGYTNTKGQAVAGLGGGFAYLRARRIPRHRLNYEIGPCRSVACAATAAWQTTDTVAGM</sequence>
<evidence type="ECO:0000313" key="9">
    <source>
        <dbReference type="Proteomes" id="UP001220702"/>
    </source>
</evidence>
<keyword evidence="3" id="KW-0489">Methyltransferase</keyword>
<proteinExistence type="inferred from homology"/>
<name>A0AAW6HWM2_XYLFS</name>
<dbReference type="GO" id="GO:0003677">
    <property type="term" value="F:DNA binding"/>
    <property type="evidence" value="ECO:0007669"/>
    <property type="project" value="InterPro"/>
</dbReference>
<evidence type="ECO:0000259" key="7">
    <source>
        <dbReference type="Pfam" id="PF01555"/>
    </source>
</evidence>
<accession>A0AAW6HWM2</accession>
<comment type="similarity">
    <text evidence="1">Belongs to the N(4)/N(6)-methyltransferase family.</text>
</comment>
<dbReference type="AlphaFoldDB" id="A0AAW6HWM2"/>
<reference evidence="8" key="1">
    <citation type="submission" date="2021-11" db="EMBL/GenBank/DDBJ databases">
        <authorList>
            <person name="Denance N."/>
            <person name="Briand M."/>
            <person name="Dupas E."/>
            <person name="Durand K."/>
            <person name="Legendre B."/>
            <person name="Cunty A."/>
            <person name="Donnadieu C."/>
            <person name="Lopez Roques C."/>
            <person name="Cesbron S."/>
            <person name="Jacques M.A."/>
        </authorList>
    </citation>
    <scope>NUCLEOTIDE SEQUENCE</scope>
    <source>
        <strain evidence="8">CFBP8070</strain>
    </source>
</reference>
<feature type="domain" description="DNA methylase N-4/N-6" evidence="7">
    <location>
        <begin position="2"/>
        <end position="45"/>
    </location>
</feature>
<dbReference type="GO" id="GO:0032259">
    <property type="term" value="P:methylation"/>
    <property type="evidence" value="ECO:0007669"/>
    <property type="project" value="UniProtKB-KW"/>
</dbReference>
<evidence type="ECO:0000256" key="2">
    <source>
        <dbReference type="ARBA" id="ARBA00011900"/>
    </source>
</evidence>